<evidence type="ECO:0000259" key="1">
    <source>
        <dbReference type="Pfam" id="PF14080"/>
    </source>
</evidence>
<evidence type="ECO:0000313" key="3">
    <source>
        <dbReference type="Proteomes" id="UP000316304"/>
    </source>
</evidence>
<sequence length="366" mass="40938">MTNLRLPQLRKKTISARGSEIQATARLTVAYAQFPSFLIESPLNIEYLSDKQRLGMSKGFYTQTFVVLMREAVSIESVATILGDFSPSDPQPAAADVFTCGPSIQLDIDDQDEGKVVVDVVDQLWPDDPTTAADPSRIARAYQEGQFGPFTAPESLQRATQQSWNWEAGRTATKLHQAFIRVRCSYALDGKATPPNLPENYDPYNELAFMTEVVGMLLELPEAICYFNPGGEALCDLNVLTECAEFSVEHSLPPVELWANMRFFEVDPQWSVMDTVGHVQLDIPDVEGCFRPQDYDAAEVENFLRDVGIYLLQNGEVIKDGETSEGPGDILWKAHVRESALNGPRRRVLRWFADDGELIPKSLLRK</sequence>
<name>A0A5C6CTA5_9BACT</name>
<gene>
    <name evidence="2" type="ORF">Pla52o_05040</name>
</gene>
<accession>A0A5C6CTA5</accession>
<dbReference type="OrthoDB" id="277550at2"/>
<dbReference type="RefSeq" id="WP_146592963.1">
    <property type="nucleotide sequence ID" value="NZ_SJPT01000001.1"/>
</dbReference>
<dbReference type="Proteomes" id="UP000316304">
    <property type="component" value="Unassembled WGS sequence"/>
</dbReference>
<dbReference type="InterPro" id="IPR025357">
    <property type="entry name" value="DUF4261"/>
</dbReference>
<dbReference type="EMBL" id="SJPT01000001">
    <property type="protein sequence ID" value="TWU26651.1"/>
    <property type="molecule type" value="Genomic_DNA"/>
</dbReference>
<keyword evidence="3" id="KW-1185">Reference proteome</keyword>
<comment type="caution">
    <text evidence="2">The sequence shown here is derived from an EMBL/GenBank/DDBJ whole genome shotgun (WGS) entry which is preliminary data.</text>
</comment>
<reference evidence="2 3" key="1">
    <citation type="submission" date="2019-02" db="EMBL/GenBank/DDBJ databases">
        <title>Deep-cultivation of Planctomycetes and their phenomic and genomic characterization uncovers novel biology.</title>
        <authorList>
            <person name="Wiegand S."/>
            <person name="Jogler M."/>
            <person name="Boedeker C."/>
            <person name="Pinto D."/>
            <person name="Vollmers J."/>
            <person name="Rivas-Marin E."/>
            <person name="Kohn T."/>
            <person name="Peeters S.H."/>
            <person name="Heuer A."/>
            <person name="Rast P."/>
            <person name="Oberbeckmann S."/>
            <person name="Bunk B."/>
            <person name="Jeske O."/>
            <person name="Meyerdierks A."/>
            <person name="Storesund J.E."/>
            <person name="Kallscheuer N."/>
            <person name="Luecker S."/>
            <person name="Lage O.M."/>
            <person name="Pohl T."/>
            <person name="Merkel B.J."/>
            <person name="Hornburger P."/>
            <person name="Mueller R.-W."/>
            <person name="Bruemmer F."/>
            <person name="Labrenz M."/>
            <person name="Spormann A.M."/>
            <person name="Op Den Camp H."/>
            <person name="Overmann J."/>
            <person name="Amann R."/>
            <person name="Jetten M.S.M."/>
            <person name="Mascher T."/>
            <person name="Medema M.H."/>
            <person name="Devos D.P."/>
            <person name="Kaster A.-K."/>
            <person name="Ovreas L."/>
            <person name="Rohde M."/>
            <person name="Galperin M.Y."/>
            <person name="Jogler C."/>
        </authorList>
    </citation>
    <scope>NUCLEOTIDE SEQUENCE [LARGE SCALE GENOMIC DNA]</scope>
    <source>
        <strain evidence="2 3">Pla52o</strain>
    </source>
</reference>
<proteinExistence type="predicted"/>
<dbReference type="Pfam" id="PF14080">
    <property type="entry name" value="DUF4261"/>
    <property type="match status" value="1"/>
</dbReference>
<organism evidence="2 3">
    <name type="scientific">Novipirellula galeiformis</name>
    <dbReference type="NCBI Taxonomy" id="2528004"/>
    <lineage>
        <taxon>Bacteria</taxon>
        <taxon>Pseudomonadati</taxon>
        <taxon>Planctomycetota</taxon>
        <taxon>Planctomycetia</taxon>
        <taxon>Pirellulales</taxon>
        <taxon>Pirellulaceae</taxon>
        <taxon>Novipirellula</taxon>
    </lineage>
</organism>
<protein>
    <recommendedName>
        <fullName evidence="1">DUF4261 domain-containing protein</fullName>
    </recommendedName>
</protein>
<evidence type="ECO:0000313" key="2">
    <source>
        <dbReference type="EMBL" id="TWU26651.1"/>
    </source>
</evidence>
<dbReference type="AlphaFoldDB" id="A0A5C6CTA5"/>
<feature type="domain" description="DUF4261" evidence="1">
    <location>
        <begin position="274"/>
        <end position="351"/>
    </location>
</feature>